<organism evidence="1 2">
    <name type="scientific">Rubroshorea leprosula</name>
    <dbReference type="NCBI Taxonomy" id="152421"/>
    <lineage>
        <taxon>Eukaryota</taxon>
        <taxon>Viridiplantae</taxon>
        <taxon>Streptophyta</taxon>
        <taxon>Embryophyta</taxon>
        <taxon>Tracheophyta</taxon>
        <taxon>Spermatophyta</taxon>
        <taxon>Magnoliopsida</taxon>
        <taxon>eudicotyledons</taxon>
        <taxon>Gunneridae</taxon>
        <taxon>Pentapetalae</taxon>
        <taxon>rosids</taxon>
        <taxon>malvids</taxon>
        <taxon>Malvales</taxon>
        <taxon>Dipterocarpaceae</taxon>
        <taxon>Rubroshorea</taxon>
    </lineage>
</organism>
<reference evidence="1 2" key="1">
    <citation type="journal article" date="2021" name="Commun. Biol.">
        <title>The genome of Shorea leprosula (Dipterocarpaceae) highlights the ecological relevance of drought in aseasonal tropical rainforests.</title>
        <authorList>
            <person name="Ng K.K.S."/>
            <person name="Kobayashi M.J."/>
            <person name="Fawcett J.A."/>
            <person name="Hatakeyama M."/>
            <person name="Paape T."/>
            <person name="Ng C.H."/>
            <person name="Ang C.C."/>
            <person name="Tnah L.H."/>
            <person name="Lee C.T."/>
            <person name="Nishiyama T."/>
            <person name="Sese J."/>
            <person name="O'Brien M.J."/>
            <person name="Copetti D."/>
            <person name="Mohd Noor M.I."/>
            <person name="Ong R.C."/>
            <person name="Putra M."/>
            <person name="Sireger I.Z."/>
            <person name="Indrioko S."/>
            <person name="Kosugi Y."/>
            <person name="Izuno A."/>
            <person name="Isagi Y."/>
            <person name="Lee S.L."/>
            <person name="Shimizu K.K."/>
        </authorList>
    </citation>
    <scope>NUCLEOTIDE SEQUENCE [LARGE SCALE GENOMIC DNA]</scope>
    <source>
        <strain evidence="1">214</strain>
    </source>
</reference>
<sequence>MLLNQQYEDPVNDFLRPPSSSTISFISFSDLNTTEEHNIGSPLP</sequence>
<evidence type="ECO:0000313" key="1">
    <source>
        <dbReference type="EMBL" id="GKV39796.1"/>
    </source>
</evidence>
<dbReference type="EMBL" id="BPVZ01000136">
    <property type="protein sequence ID" value="GKV39796.1"/>
    <property type="molecule type" value="Genomic_DNA"/>
</dbReference>
<proteinExistence type="predicted"/>
<evidence type="ECO:0000313" key="2">
    <source>
        <dbReference type="Proteomes" id="UP001054252"/>
    </source>
</evidence>
<keyword evidence="2" id="KW-1185">Reference proteome</keyword>
<accession>A0AAV5LQV6</accession>
<comment type="caution">
    <text evidence="1">The sequence shown here is derived from an EMBL/GenBank/DDBJ whole genome shotgun (WGS) entry which is preliminary data.</text>
</comment>
<gene>
    <name evidence="1" type="ORF">SLEP1_g47513</name>
</gene>
<dbReference type="Proteomes" id="UP001054252">
    <property type="component" value="Unassembled WGS sequence"/>
</dbReference>
<dbReference type="AlphaFoldDB" id="A0AAV5LQV6"/>
<name>A0AAV5LQV6_9ROSI</name>
<protein>
    <submittedName>
        <fullName evidence="1">Uncharacterized protein</fullName>
    </submittedName>
</protein>